<evidence type="ECO:0000313" key="2">
    <source>
        <dbReference type="Proteomes" id="UP001596066"/>
    </source>
</evidence>
<keyword evidence="2" id="KW-1185">Reference proteome</keyword>
<accession>A0ABW0VA20</accession>
<reference evidence="2" key="1">
    <citation type="journal article" date="2019" name="Int. J. Syst. Evol. Microbiol.">
        <title>The Global Catalogue of Microorganisms (GCM) 10K type strain sequencing project: providing services to taxonomists for standard genome sequencing and annotation.</title>
        <authorList>
            <consortium name="The Broad Institute Genomics Platform"/>
            <consortium name="The Broad Institute Genome Sequencing Center for Infectious Disease"/>
            <person name="Wu L."/>
            <person name="Ma J."/>
        </authorList>
    </citation>
    <scope>NUCLEOTIDE SEQUENCE [LARGE SCALE GENOMIC DNA]</scope>
    <source>
        <strain evidence="2">CGMCC 4.1622</strain>
    </source>
</reference>
<protein>
    <submittedName>
        <fullName evidence="1">Uncharacterized protein</fullName>
    </submittedName>
</protein>
<gene>
    <name evidence="1" type="ORF">ACFPZF_08165</name>
</gene>
<dbReference type="Proteomes" id="UP001596066">
    <property type="component" value="Unassembled WGS sequence"/>
</dbReference>
<proteinExistence type="predicted"/>
<dbReference type="EMBL" id="JBHSOC010000011">
    <property type="protein sequence ID" value="MFC5641335.1"/>
    <property type="molecule type" value="Genomic_DNA"/>
</dbReference>
<organism evidence="1 2">
    <name type="scientific">Kitasatospora cinereorecta</name>
    <dbReference type="NCBI Taxonomy" id="285560"/>
    <lineage>
        <taxon>Bacteria</taxon>
        <taxon>Bacillati</taxon>
        <taxon>Actinomycetota</taxon>
        <taxon>Actinomycetes</taxon>
        <taxon>Kitasatosporales</taxon>
        <taxon>Streptomycetaceae</taxon>
        <taxon>Kitasatospora</taxon>
    </lineage>
</organism>
<comment type="caution">
    <text evidence="1">The sequence shown here is derived from an EMBL/GenBank/DDBJ whole genome shotgun (WGS) entry which is preliminary data.</text>
</comment>
<dbReference type="RefSeq" id="WP_346143369.1">
    <property type="nucleotide sequence ID" value="NZ_BAAAUA010000013.1"/>
</dbReference>
<evidence type="ECO:0000313" key="1">
    <source>
        <dbReference type="EMBL" id="MFC5641335.1"/>
    </source>
</evidence>
<sequence length="104" mass="11193">MTAYYSYGQPLRLWSGGAPDVRLAARELRRQVERLVAQLELAGDSGPAVWLGSHQSFGRMMDDLAAGRSHAVTFTHGHVTYVLTAATSDGTEPRLPGRGVPCPA</sequence>
<name>A0ABW0VA20_9ACTN</name>